<evidence type="ECO:0000313" key="2">
    <source>
        <dbReference type="Proteomes" id="UP000439903"/>
    </source>
</evidence>
<dbReference type="AlphaFoldDB" id="A0A8H4EU83"/>
<dbReference type="InterPro" id="IPR013761">
    <property type="entry name" value="SAM/pointed_sf"/>
</dbReference>
<accession>A0A8H4EU83</accession>
<gene>
    <name evidence="1" type="ORF">F8M41_018113</name>
</gene>
<keyword evidence="2" id="KW-1185">Reference proteome</keyword>
<name>A0A8H4EU83_GIGMA</name>
<protein>
    <submittedName>
        <fullName evidence="1">Uncharacterized protein</fullName>
    </submittedName>
</protein>
<dbReference type="Gene3D" id="1.10.150.50">
    <property type="entry name" value="Transcription Factor, Ets-1"/>
    <property type="match status" value="1"/>
</dbReference>
<dbReference type="OrthoDB" id="2414517at2759"/>
<dbReference type="Proteomes" id="UP000439903">
    <property type="component" value="Unassembled WGS sequence"/>
</dbReference>
<proteinExistence type="predicted"/>
<reference evidence="1 2" key="1">
    <citation type="journal article" date="2019" name="Environ. Microbiol.">
        <title>At the nexus of three kingdoms: the genome of the mycorrhizal fungus Gigaspora margarita provides insights into plant, endobacterial and fungal interactions.</title>
        <authorList>
            <person name="Venice F."/>
            <person name="Ghignone S."/>
            <person name="Salvioli di Fossalunga A."/>
            <person name="Amselem J."/>
            <person name="Novero M."/>
            <person name="Xianan X."/>
            <person name="Sedzielewska Toro K."/>
            <person name="Morin E."/>
            <person name="Lipzen A."/>
            <person name="Grigoriev I.V."/>
            <person name="Henrissat B."/>
            <person name="Martin F.M."/>
            <person name="Bonfante P."/>
        </authorList>
    </citation>
    <scope>NUCLEOTIDE SEQUENCE [LARGE SCALE GENOMIC DNA]</scope>
    <source>
        <strain evidence="1 2">BEG34</strain>
    </source>
</reference>
<sequence length="291" mass="32963">MSINIALPSIEELFLENDDIKTLKDNRVSGPAFLELTLKELLASPYELPGGPAKVIAKLIKTIKGVFLIKASYAKKSKKFSWTVDFSNLSLKELKTYIHDQLYFPEEVDPEDLILCSIRGDSETYNSHFIIPFLAVASTICGNKAQIYPKEYIQGRYGCGPVDFCMKLENIIISVVKVKRDDFIQGVAQIIVQVHSSLENSRKQKCEIENDLVIDKVYGIVTDSKFWYFFECFMNGNKPEYKIHSEHGTTINWGGNIEEGVTEILGQIVWLLKDVGLIIESAKQKKVKLVK</sequence>
<evidence type="ECO:0000313" key="1">
    <source>
        <dbReference type="EMBL" id="KAF0555072.1"/>
    </source>
</evidence>
<organism evidence="1 2">
    <name type="scientific">Gigaspora margarita</name>
    <dbReference type="NCBI Taxonomy" id="4874"/>
    <lineage>
        <taxon>Eukaryota</taxon>
        <taxon>Fungi</taxon>
        <taxon>Fungi incertae sedis</taxon>
        <taxon>Mucoromycota</taxon>
        <taxon>Glomeromycotina</taxon>
        <taxon>Glomeromycetes</taxon>
        <taxon>Diversisporales</taxon>
        <taxon>Gigasporaceae</taxon>
        <taxon>Gigaspora</taxon>
    </lineage>
</organism>
<dbReference type="EMBL" id="WTPW01000044">
    <property type="protein sequence ID" value="KAF0555072.1"/>
    <property type="molecule type" value="Genomic_DNA"/>
</dbReference>
<comment type="caution">
    <text evidence="1">The sequence shown here is derived from an EMBL/GenBank/DDBJ whole genome shotgun (WGS) entry which is preliminary data.</text>
</comment>